<evidence type="ECO:0000256" key="1">
    <source>
        <dbReference type="ARBA" id="ARBA00004651"/>
    </source>
</evidence>
<protein>
    <submittedName>
        <fullName evidence="9">Cytochrome O ubiquinol oxidase</fullName>
    </submittedName>
</protein>
<evidence type="ECO:0000256" key="2">
    <source>
        <dbReference type="ARBA" id="ARBA00010792"/>
    </source>
</evidence>
<dbReference type="EMBL" id="QFVR01000018">
    <property type="protein sequence ID" value="PWI24631.1"/>
    <property type="molecule type" value="Genomic_DNA"/>
</dbReference>
<evidence type="ECO:0000259" key="8">
    <source>
        <dbReference type="Pfam" id="PF09335"/>
    </source>
</evidence>
<evidence type="ECO:0000313" key="9">
    <source>
        <dbReference type="EMBL" id="PWI24631.1"/>
    </source>
</evidence>
<dbReference type="Proteomes" id="UP000245938">
    <property type="component" value="Unassembled WGS sequence"/>
</dbReference>
<keyword evidence="5 7" id="KW-1133">Transmembrane helix</keyword>
<keyword evidence="10" id="KW-1185">Reference proteome</keyword>
<proteinExistence type="inferred from homology"/>
<evidence type="ECO:0000256" key="6">
    <source>
        <dbReference type="ARBA" id="ARBA00023136"/>
    </source>
</evidence>
<dbReference type="Pfam" id="PF09335">
    <property type="entry name" value="VTT_dom"/>
    <property type="match status" value="1"/>
</dbReference>
<dbReference type="AlphaFoldDB" id="A0A2U3AJJ1"/>
<reference evidence="9 10" key="1">
    <citation type="submission" date="2018-05" db="EMBL/GenBank/DDBJ databases">
        <title>Kurthia sibirica genome sequence.</title>
        <authorList>
            <person name="Maclea K.S."/>
            <person name="Goen A.E."/>
        </authorList>
    </citation>
    <scope>NUCLEOTIDE SEQUENCE [LARGE SCALE GENOMIC DNA]</scope>
    <source>
        <strain evidence="9 10">ATCC 49154</strain>
    </source>
</reference>
<dbReference type="OrthoDB" id="9813426at2"/>
<organism evidence="9 10">
    <name type="scientific">Kurthia sibirica</name>
    <dbReference type="NCBI Taxonomy" id="202750"/>
    <lineage>
        <taxon>Bacteria</taxon>
        <taxon>Bacillati</taxon>
        <taxon>Bacillota</taxon>
        <taxon>Bacilli</taxon>
        <taxon>Bacillales</taxon>
        <taxon>Caryophanaceae</taxon>
        <taxon>Kurthia</taxon>
    </lineage>
</organism>
<comment type="similarity">
    <text evidence="2 7">Belongs to the DedA family.</text>
</comment>
<dbReference type="PANTHER" id="PTHR30353">
    <property type="entry name" value="INNER MEMBRANE PROTEIN DEDA-RELATED"/>
    <property type="match status" value="1"/>
</dbReference>
<name>A0A2U3AJJ1_9BACL</name>
<evidence type="ECO:0000256" key="4">
    <source>
        <dbReference type="ARBA" id="ARBA00022692"/>
    </source>
</evidence>
<evidence type="ECO:0000256" key="7">
    <source>
        <dbReference type="RuleBase" id="RU367016"/>
    </source>
</evidence>
<dbReference type="PANTHER" id="PTHR30353:SF0">
    <property type="entry name" value="TRANSMEMBRANE PROTEIN"/>
    <property type="match status" value="1"/>
</dbReference>
<evidence type="ECO:0000256" key="3">
    <source>
        <dbReference type="ARBA" id="ARBA00022475"/>
    </source>
</evidence>
<sequence length="218" mass="24271">MIMMIESIISFILHIDQHLVEIIRDFGNWTYGILFSIVFVETGVVIFPFLPGDSLLFAAGTFSALGSLSLPILLIVFFTAAVLGDSLNYEIGKKVGTTITPGSFMGRFINQDKMHKAEAFFNKHGGKTIVIARFMPFIRTFIPFVAGASRMKYGYFLMYNVIGAALWVLSCTLLGYFFGNIPIVRDNFSTVLIVIILLSVIPALFGFIKSRKKPQTSK</sequence>
<keyword evidence="4 7" id="KW-0812">Transmembrane</keyword>
<comment type="caution">
    <text evidence="9">The sequence shown here is derived from an EMBL/GenBank/DDBJ whole genome shotgun (WGS) entry which is preliminary data.</text>
</comment>
<gene>
    <name evidence="9" type="ORF">DEX24_12445</name>
</gene>
<dbReference type="InterPro" id="IPR032818">
    <property type="entry name" value="DedA-like"/>
</dbReference>
<feature type="transmembrane region" description="Helical" evidence="7">
    <location>
        <begin position="190"/>
        <end position="208"/>
    </location>
</feature>
<keyword evidence="6 7" id="KW-0472">Membrane</keyword>
<feature type="transmembrane region" description="Helical" evidence="7">
    <location>
        <begin position="156"/>
        <end position="178"/>
    </location>
</feature>
<feature type="transmembrane region" description="Helical" evidence="7">
    <location>
        <begin position="56"/>
        <end position="84"/>
    </location>
</feature>
<keyword evidence="3 7" id="KW-1003">Cell membrane</keyword>
<comment type="subcellular location">
    <subcellularLocation>
        <location evidence="1 7">Cell membrane</location>
        <topology evidence="1 7">Multi-pass membrane protein</topology>
    </subcellularLocation>
</comment>
<dbReference type="InterPro" id="IPR032816">
    <property type="entry name" value="VTT_dom"/>
</dbReference>
<feature type="transmembrane region" description="Helical" evidence="7">
    <location>
        <begin position="29"/>
        <end position="50"/>
    </location>
</feature>
<dbReference type="GO" id="GO:0005886">
    <property type="term" value="C:plasma membrane"/>
    <property type="evidence" value="ECO:0007669"/>
    <property type="project" value="UniProtKB-SubCell"/>
</dbReference>
<evidence type="ECO:0000256" key="5">
    <source>
        <dbReference type="ARBA" id="ARBA00022989"/>
    </source>
</evidence>
<feature type="domain" description="VTT" evidence="8">
    <location>
        <begin position="50"/>
        <end position="176"/>
    </location>
</feature>
<evidence type="ECO:0000313" key="10">
    <source>
        <dbReference type="Proteomes" id="UP000245938"/>
    </source>
</evidence>
<accession>A0A2U3AJJ1</accession>